<dbReference type="Gene3D" id="1.10.238.160">
    <property type="match status" value="1"/>
</dbReference>
<dbReference type="PANTHER" id="PTHR36154">
    <property type="entry name" value="DNA-BINDING TRANSCRIPTIONAL ACTIVATOR ALPA"/>
    <property type="match status" value="1"/>
</dbReference>
<dbReference type="AlphaFoldDB" id="A0A1M5JSF9"/>
<gene>
    <name evidence="1" type="ORF">SAMN05444169_2441</name>
</gene>
<dbReference type="InterPro" id="IPR009061">
    <property type="entry name" value="DNA-bd_dom_put_sf"/>
</dbReference>
<dbReference type="SUPFAM" id="SSF46955">
    <property type="entry name" value="Putative DNA-binding domain"/>
    <property type="match status" value="1"/>
</dbReference>
<dbReference type="InterPro" id="IPR010260">
    <property type="entry name" value="AlpA"/>
</dbReference>
<dbReference type="RefSeq" id="WP_079566185.1">
    <property type="nucleotide sequence ID" value="NZ_LT670818.1"/>
</dbReference>
<dbReference type="Pfam" id="PF05930">
    <property type="entry name" value="Phage_AlpA"/>
    <property type="match status" value="1"/>
</dbReference>
<evidence type="ECO:0000313" key="2">
    <source>
        <dbReference type="Proteomes" id="UP000190675"/>
    </source>
</evidence>
<reference evidence="1 2" key="1">
    <citation type="submission" date="2016-11" db="EMBL/GenBank/DDBJ databases">
        <authorList>
            <person name="Jaros S."/>
            <person name="Januszkiewicz K."/>
            <person name="Wedrychowicz H."/>
        </authorList>
    </citation>
    <scope>NUCLEOTIDE SEQUENCE [LARGE SCALE GENOMIC DNA]</scope>
    <source>
        <strain evidence="1 2">GAS242</strain>
    </source>
</reference>
<accession>A0A1M5JSF9</accession>
<sequence length="77" mass="8814">MLEKFVRPRQVQEAMGWSRSTLYEKISRGLFPRPVKLEARGRAVGWPEREVAAYQKLRIEARGALATNSVADKGDRK</sequence>
<dbReference type="PANTHER" id="PTHR36154:SF1">
    <property type="entry name" value="DNA-BINDING TRANSCRIPTIONAL ACTIVATOR ALPA"/>
    <property type="match status" value="1"/>
</dbReference>
<protein>
    <submittedName>
        <fullName evidence="1">Transcriptional regulator, AlpA family</fullName>
    </submittedName>
</protein>
<dbReference type="OrthoDB" id="9801242at2"/>
<evidence type="ECO:0000313" key="1">
    <source>
        <dbReference type="EMBL" id="SHG43230.1"/>
    </source>
</evidence>
<name>A0A1M5JSF9_9BRAD</name>
<dbReference type="EMBL" id="LT670818">
    <property type="protein sequence ID" value="SHG43230.1"/>
    <property type="molecule type" value="Genomic_DNA"/>
</dbReference>
<proteinExistence type="predicted"/>
<dbReference type="Proteomes" id="UP000190675">
    <property type="component" value="Chromosome I"/>
</dbReference>
<organism evidence="1 2">
    <name type="scientific">Bradyrhizobium erythrophlei</name>
    <dbReference type="NCBI Taxonomy" id="1437360"/>
    <lineage>
        <taxon>Bacteria</taxon>
        <taxon>Pseudomonadati</taxon>
        <taxon>Pseudomonadota</taxon>
        <taxon>Alphaproteobacteria</taxon>
        <taxon>Hyphomicrobiales</taxon>
        <taxon>Nitrobacteraceae</taxon>
        <taxon>Bradyrhizobium</taxon>
    </lineage>
</organism>
<dbReference type="InterPro" id="IPR052931">
    <property type="entry name" value="Prophage_regulatory_activator"/>
</dbReference>